<evidence type="ECO:0008006" key="3">
    <source>
        <dbReference type="Google" id="ProtNLM"/>
    </source>
</evidence>
<evidence type="ECO:0000313" key="1">
    <source>
        <dbReference type="EMBL" id="UXA65157.1"/>
    </source>
</evidence>
<dbReference type="RefSeq" id="WP_260807527.1">
    <property type="nucleotide sequence ID" value="NZ_CP096142.1"/>
</dbReference>
<organism evidence="1 2">
    <name type="scientific">Xanthomonas prunicola</name>
    <dbReference type="NCBI Taxonomy" id="2053930"/>
    <lineage>
        <taxon>Bacteria</taxon>
        <taxon>Pseudomonadati</taxon>
        <taxon>Pseudomonadota</taxon>
        <taxon>Gammaproteobacteria</taxon>
        <taxon>Lysobacterales</taxon>
        <taxon>Lysobacteraceae</taxon>
        <taxon>Xanthomonas</taxon>
    </lineage>
</organism>
<proteinExistence type="predicted"/>
<evidence type="ECO:0000313" key="2">
    <source>
        <dbReference type="Proteomes" id="UP001058381"/>
    </source>
</evidence>
<gene>
    <name evidence="1" type="ORF">M0D43_20070</name>
</gene>
<dbReference type="EMBL" id="CP096142">
    <property type="protein sequence ID" value="UXA65157.1"/>
    <property type="molecule type" value="Genomic_DNA"/>
</dbReference>
<accession>A0A9Q9MPE0</accession>
<protein>
    <recommendedName>
        <fullName evidence="3">PIN domain-containing protein</fullName>
    </recommendedName>
</protein>
<reference evidence="1" key="1">
    <citation type="submission" date="2022-04" db="EMBL/GenBank/DDBJ databases">
        <title>Xanthomonas prunicola pv. tritici, a pathogen causing a previously unreported foliar disease of wheat.</title>
        <authorList>
            <person name="Clavijo F."/>
            <person name="Curland R.D."/>
            <person name="Dill-Macky R."/>
            <person name="Pereyra S."/>
            <person name="Roman-Reyna V."/>
            <person name="Siri M.I."/>
        </authorList>
    </citation>
    <scope>NUCLEOTIDE SEQUENCE</scope>
    <source>
        <strain evidence="1">CIX249</strain>
    </source>
</reference>
<name>A0A9Q9MPE0_9XANT</name>
<sequence>MTIAVYIDSCAWNYLQEKAVDLVAELPPDRYALYLTREVEIEIEAIPDDEKRQQLKAYIRDNIESSSIKTTSVFGFKTFEPDGSPSKAQVYGGFGQGAFQSSTDREFYAFPGIKSQLIGKTPRRSGLSANQADVSLAARSFGSIVLTNDQKAGPLRMASELGGKVVYLAAQVEQSGLTLGQYIASLQQVT</sequence>
<dbReference type="GeneID" id="75153701"/>
<dbReference type="Proteomes" id="UP001058381">
    <property type="component" value="Chromosome"/>
</dbReference>
<dbReference type="AlphaFoldDB" id="A0A9Q9MPE0"/>